<keyword evidence="2" id="KW-0677">Repeat</keyword>
<dbReference type="Proteomes" id="UP001231189">
    <property type="component" value="Unassembled WGS sequence"/>
</dbReference>
<reference evidence="5" key="1">
    <citation type="submission" date="2023-07" db="EMBL/GenBank/DDBJ databases">
        <title>A chromosome-level genome assembly of Lolium multiflorum.</title>
        <authorList>
            <person name="Chen Y."/>
            <person name="Copetti D."/>
            <person name="Kolliker R."/>
            <person name="Studer B."/>
        </authorList>
    </citation>
    <scope>NUCLEOTIDE SEQUENCE</scope>
    <source>
        <strain evidence="5">02402/16</strain>
        <tissue evidence="5">Leaf</tissue>
    </source>
</reference>
<dbReference type="PANTHER" id="PTHR48094">
    <property type="entry name" value="PROTEIN/NUCLEIC ACID DEGLYCASE DJ-1-RELATED"/>
    <property type="match status" value="1"/>
</dbReference>
<sequence length="451" mass="47055">MGTEKLKEAKTASPEKAAALKKDADMYFATAKTYNDAAGTPTPPRSTPRQLTMATSHSPKKKKVLVPIVAGTEPVEACVPIDILRRAGADVTVASAGDALLVEIMYGVKILADALVADCAAASYDLIVLPGGVPGAANLGACAALEGIVRRHAQKGGLYAAICAAPPLALARWGLLNGHKATAHPLFVEYFPPEVTAVDANVVVDGRVVTSRGPATSTEFALALVEQLHGKEKVEQIAKAMLVRYEAGYSMKELNSVQWQCSGTPKVLLPLANGSEEMEAITIIDALRRANASVVVASVEDGLEIAARHGMRIVADVMLDDAAADQSQTQFDLIIVPGGMPGAETLGGSAKLVTLLKKQAEANRPYGAMGAATAHVLQPHGLLTGRKATTCTSMTGLLADASECENRVVVDGNVITSRGAGTAMEYALAVVEKLLGRDEARQLADDLLFSA</sequence>
<dbReference type="CDD" id="cd03135">
    <property type="entry name" value="GATase1_DJ-1"/>
    <property type="match status" value="2"/>
</dbReference>
<dbReference type="Pfam" id="PF01965">
    <property type="entry name" value="DJ-1_PfpI"/>
    <property type="match status" value="2"/>
</dbReference>
<gene>
    <name evidence="5" type="ORF">QYE76_051328</name>
</gene>
<dbReference type="Gene3D" id="3.40.50.880">
    <property type="match status" value="2"/>
</dbReference>
<comment type="similarity">
    <text evidence="1">Belongs to the peptidase C56 family.</text>
</comment>
<evidence type="ECO:0000256" key="1">
    <source>
        <dbReference type="ARBA" id="ARBA00008542"/>
    </source>
</evidence>
<feature type="domain" description="DJ-1/PfpI" evidence="4">
    <location>
        <begin position="62"/>
        <end position="227"/>
    </location>
</feature>
<organism evidence="5 6">
    <name type="scientific">Lolium multiflorum</name>
    <name type="common">Italian ryegrass</name>
    <name type="synonym">Lolium perenne subsp. multiflorum</name>
    <dbReference type="NCBI Taxonomy" id="4521"/>
    <lineage>
        <taxon>Eukaryota</taxon>
        <taxon>Viridiplantae</taxon>
        <taxon>Streptophyta</taxon>
        <taxon>Embryophyta</taxon>
        <taxon>Tracheophyta</taxon>
        <taxon>Spermatophyta</taxon>
        <taxon>Magnoliopsida</taxon>
        <taxon>Liliopsida</taxon>
        <taxon>Poales</taxon>
        <taxon>Poaceae</taxon>
        <taxon>BOP clade</taxon>
        <taxon>Pooideae</taxon>
        <taxon>Poodae</taxon>
        <taxon>Poeae</taxon>
        <taxon>Poeae Chloroplast Group 2 (Poeae type)</taxon>
        <taxon>Loliodinae</taxon>
        <taxon>Loliinae</taxon>
        <taxon>Lolium</taxon>
    </lineage>
</organism>
<protein>
    <recommendedName>
        <fullName evidence="4">DJ-1/PfpI domain-containing protein</fullName>
    </recommendedName>
</protein>
<feature type="region of interest" description="Disordered" evidence="3">
    <location>
        <begin position="35"/>
        <end position="55"/>
    </location>
</feature>
<evidence type="ECO:0000313" key="5">
    <source>
        <dbReference type="EMBL" id="KAK1663169.1"/>
    </source>
</evidence>
<evidence type="ECO:0000256" key="3">
    <source>
        <dbReference type="SAM" id="MobiDB-lite"/>
    </source>
</evidence>
<dbReference type="GO" id="GO:0005737">
    <property type="term" value="C:cytoplasm"/>
    <property type="evidence" value="ECO:0007669"/>
    <property type="project" value="TreeGrafter"/>
</dbReference>
<dbReference type="AlphaFoldDB" id="A0AAD8SSL3"/>
<keyword evidence="6" id="KW-1185">Reference proteome</keyword>
<dbReference type="InterPro" id="IPR029062">
    <property type="entry name" value="Class_I_gatase-like"/>
</dbReference>
<dbReference type="NCBIfam" id="TIGR01383">
    <property type="entry name" value="not_thiJ"/>
    <property type="match status" value="2"/>
</dbReference>
<comment type="caution">
    <text evidence="5">The sequence shown here is derived from an EMBL/GenBank/DDBJ whole genome shotgun (WGS) entry which is preliminary data.</text>
</comment>
<feature type="domain" description="DJ-1/PfpI" evidence="4">
    <location>
        <begin position="266"/>
        <end position="432"/>
    </location>
</feature>
<dbReference type="FunFam" id="3.40.50.880:FF:000015">
    <property type="entry name" value="Protein DJ-1 homolog C"/>
    <property type="match status" value="2"/>
</dbReference>
<dbReference type="GO" id="GO:1903189">
    <property type="term" value="P:glyoxal metabolic process"/>
    <property type="evidence" value="ECO:0007669"/>
    <property type="project" value="TreeGrafter"/>
</dbReference>
<dbReference type="InterPro" id="IPR050325">
    <property type="entry name" value="Prot/Nucl_acid_deglycase"/>
</dbReference>
<accession>A0AAD8SSL3</accession>
<name>A0AAD8SSL3_LOLMU</name>
<dbReference type="PANTHER" id="PTHR48094:SF15">
    <property type="entry name" value="OS01G0217500 PROTEIN"/>
    <property type="match status" value="1"/>
</dbReference>
<dbReference type="InterPro" id="IPR002818">
    <property type="entry name" value="DJ-1/PfpI"/>
</dbReference>
<dbReference type="SUPFAM" id="SSF52317">
    <property type="entry name" value="Class I glutamine amidotransferase-like"/>
    <property type="match status" value="2"/>
</dbReference>
<dbReference type="EMBL" id="JAUUTY010000003">
    <property type="protein sequence ID" value="KAK1663169.1"/>
    <property type="molecule type" value="Genomic_DNA"/>
</dbReference>
<dbReference type="InterPro" id="IPR006287">
    <property type="entry name" value="DJ-1"/>
</dbReference>
<evidence type="ECO:0000259" key="4">
    <source>
        <dbReference type="Pfam" id="PF01965"/>
    </source>
</evidence>
<evidence type="ECO:0000256" key="2">
    <source>
        <dbReference type="ARBA" id="ARBA00022737"/>
    </source>
</evidence>
<evidence type="ECO:0000313" key="6">
    <source>
        <dbReference type="Proteomes" id="UP001231189"/>
    </source>
</evidence>
<proteinExistence type="inferred from homology"/>